<organism evidence="2 3">
    <name type="scientific">Austropuccinia psidii MF-1</name>
    <dbReference type="NCBI Taxonomy" id="1389203"/>
    <lineage>
        <taxon>Eukaryota</taxon>
        <taxon>Fungi</taxon>
        <taxon>Dikarya</taxon>
        <taxon>Basidiomycota</taxon>
        <taxon>Pucciniomycotina</taxon>
        <taxon>Pucciniomycetes</taxon>
        <taxon>Pucciniales</taxon>
        <taxon>Sphaerophragmiaceae</taxon>
        <taxon>Austropuccinia</taxon>
    </lineage>
</organism>
<evidence type="ECO:0000313" key="2">
    <source>
        <dbReference type="EMBL" id="MBW0546732.1"/>
    </source>
</evidence>
<accession>A0A9Q3IMF3</accession>
<reference evidence="2" key="1">
    <citation type="submission" date="2021-03" db="EMBL/GenBank/DDBJ databases">
        <title>Draft genome sequence of rust myrtle Austropuccinia psidii MF-1, a brazilian biotype.</title>
        <authorList>
            <person name="Quecine M.C."/>
            <person name="Pachon D.M.R."/>
            <person name="Bonatelli M.L."/>
            <person name="Correr F.H."/>
            <person name="Franceschini L.M."/>
            <person name="Leite T.F."/>
            <person name="Margarido G.R.A."/>
            <person name="Almeida C.A."/>
            <person name="Ferrarezi J.A."/>
            <person name="Labate C.A."/>
        </authorList>
    </citation>
    <scope>NUCLEOTIDE SEQUENCE</scope>
    <source>
        <strain evidence="2">MF-1</strain>
    </source>
</reference>
<dbReference type="Proteomes" id="UP000765509">
    <property type="component" value="Unassembled WGS sequence"/>
</dbReference>
<sequence>MLPQIHQGVMNFWNILKRFLKEEEIVRYSNGWNPLSPKTQIQKIKEYHAKKKEANKEEVPVASTSKPQANPLPQEVKNNKKRNWRKPYPPSYRILKVQKDAMDNVFIMARTLMEFKDKEEQRMRQPHFPKK</sequence>
<protein>
    <submittedName>
        <fullName evidence="2">Uncharacterized protein</fullName>
    </submittedName>
</protein>
<evidence type="ECO:0000313" key="3">
    <source>
        <dbReference type="Proteomes" id="UP000765509"/>
    </source>
</evidence>
<keyword evidence="3" id="KW-1185">Reference proteome</keyword>
<proteinExistence type="predicted"/>
<feature type="region of interest" description="Disordered" evidence="1">
    <location>
        <begin position="51"/>
        <end position="88"/>
    </location>
</feature>
<dbReference type="AlphaFoldDB" id="A0A9Q3IMF3"/>
<evidence type="ECO:0000256" key="1">
    <source>
        <dbReference type="SAM" id="MobiDB-lite"/>
    </source>
</evidence>
<gene>
    <name evidence="2" type="ORF">O181_086447</name>
</gene>
<name>A0A9Q3IMF3_9BASI</name>
<dbReference type="EMBL" id="AVOT02051735">
    <property type="protein sequence ID" value="MBW0546732.1"/>
    <property type="molecule type" value="Genomic_DNA"/>
</dbReference>
<comment type="caution">
    <text evidence="2">The sequence shown here is derived from an EMBL/GenBank/DDBJ whole genome shotgun (WGS) entry which is preliminary data.</text>
</comment>